<accession>A0AAV4WXI8</accession>
<gene>
    <name evidence="2" type="ORF">CDAR_257891</name>
</gene>
<keyword evidence="3" id="KW-1185">Reference proteome</keyword>
<name>A0AAV4WXI8_9ARAC</name>
<organism evidence="2 3">
    <name type="scientific">Caerostris darwini</name>
    <dbReference type="NCBI Taxonomy" id="1538125"/>
    <lineage>
        <taxon>Eukaryota</taxon>
        <taxon>Metazoa</taxon>
        <taxon>Ecdysozoa</taxon>
        <taxon>Arthropoda</taxon>
        <taxon>Chelicerata</taxon>
        <taxon>Arachnida</taxon>
        <taxon>Araneae</taxon>
        <taxon>Araneomorphae</taxon>
        <taxon>Entelegynae</taxon>
        <taxon>Araneoidea</taxon>
        <taxon>Araneidae</taxon>
        <taxon>Caerostris</taxon>
    </lineage>
</organism>
<reference evidence="2 3" key="1">
    <citation type="submission" date="2021-06" db="EMBL/GenBank/DDBJ databases">
        <title>Caerostris darwini draft genome.</title>
        <authorList>
            <person name="Kono N."/>
            <person name="Arakawa K."/>
        </authorList>
    </citation>
    <scope>NUCLEOTIDE SEQUENCE [LARGE SCALE GENOMIC DNA]</scope>
</reference>
<keyword evidence="1" id="KW-0732">Signal</keyword>
<evidence type="ECO:0000313" key="3">
    <source>
        <dbReference type="Proteomes" id="UP001054837"/>
    </source>
</evidence>
<comment type="caution">
    <text evidence="2">The sequence shown here is derived from an EMBL/GenBank/DDBJ whole genome shotgun (WGS) entry which is preliminary data.</text>
</comment>
<evidence type="ECO:0000256" key="1">
    <source>
        <dbReference type="SAM" id="SignalP"/>
    </source>
</evidence>
<protein>
    <submittedName>
        <fullName evidence="2">Uncharacterized protein</fullName>
    </submittedName>
</protein>
<dbReference type="Proteomes" id="UP001054837">
    <property type="component" value="Unassembled WGS sequence"/>
</dbReference>
<evidence type="ECO:0000313" key="2">
    <source>
        <dbReference type="EMBL" id="GIY86596.1"/>
    </source>
</evidence>
<feature type="chain" id="PRO_5043910145" evidence="1">
    <location>
        <begin position="20"/>
        <end position="120"/>
    </location>
</feature>
<proteinExistence type="predicted"/>
<sequence>MRWQTVMWGLWQEISIASGVHGPVLPNECLPNPHPLITGDLEMGPLFVVNRVKKCAFTRQVTCSPVETLHKGSCFLPMFRMLKYGFFCVVIFALDEASSLTKAICLVSFVQGLKDLLKYE</sequence>
<dbReference type="EMBL" id="BPLQ01015232">
    <property type="protein sequence ID" value="GIY86596.1"/>
    <property type="molecule type" value="Genomic_DNA"/>
</dbReference>
<feature type="signal peptide" evidence="1">
    <location>
        <begin position="1"/>
        <end position="19"/>
    </location>
</feature>
<dbReference type="AlphaFoldDB" id="A0AAV4WXI8"/>